<sequence>MIAPAAAVAVALLLTGCDDDDGGSGPGIGGLSSGGLGEDGGAELPDIGDLELETTGGFGEGEDGPPPVEANEDWLARWESGGITLYTTTDGVLYGNAGTGEVCTGSGIMGGLDWEPALLSCTDAPKNATFRLNGDSIAVEWSDRTEELTRAESLAGQTVDLTALESTILN</sequence>
<comment type="caution">
    <text evidence="2">The sequence shown here is derived from an EMBL/GenBank/DDBJ whole genome shotgun (WGS) entry which is preliminary data.</text>
</comment>
<evidence type="ECO:0000256" key="1">
    <source>
        <dbReference type="SAM" id="MobiDB-lite"/>
    </source>
</evidence>
<feature type="compositionally biased region" description="Gly residues" evidence="1">
    <location>
        <begin position="23"/>
        <end position="39"/>
    </location>
</feature>
<accession>A0ABU2JQR2</accession>
<keyword evidence="3" id="KW-1185">Reference proteome</keyword>
<gene>
    <name evidence="2" type="ORF">RM844_13635</name>
</gene>
<dbReference type="EMBL" id="JAVREO010000007">
    <property type="protein sequence ID" value="MDT0267327.1"/>
    <property type="molecule type" value="Genomic_DNA"/>
</dbReference>
<evidence type="ECO:0000313" key="2">
    <source>
        <dbReference type="EMBL" id="MDT0267327.1"/>
    </source>
</evidence>
<evidence type="ECO:0000313" key="3">
    <source>
        <dbReference type="Proteomes" id="UP001183410"/>
    </source>
</evidence>
<evidence type="ECO:0008006" key="4">
    <source>
        <dbReference type="Google" id="ProtNLM"/>
    </source>
</evidence>
<protein>
    <recommendedName>
        <fullName evidence="4">META domain-containing protein</fullName>
    </recommendedName>
</protein>
<organism evidence="2 3">
    <name type="scientific">Streptomyces chisholmiae</name>
    <dbReference type="NCBI Taxonomy" id="3075540"/>
    <lineage>
        <taxon>Bacteria</taxon>
        <taxon>Bacillati</taxon>
        <taxon>Actinomycetota</taxon>
        <taxon>Actinomycetes</taxon>
        <taxon>Kitasatosporales</taxon>
        <taxon>Streptomycetaceae</taxon>
        <taxon>Streptomyces</taxon>
    </lineage>
</organism>
<dbReference type="RefSeq" id="WP_311667386.1">
    <property type="nucleotide sequence ID" value="NZ_JAVREO010000007.1"/>
</dbReference>
<dbReference type="Proteomes" id="UP001183410">
    <property type="component" value="Unassembled WGS sequence"/>
</dbReference>
<proteinExistence type="predicted"/>
<name>A0ABU2JQR2_9ACTN</name>
<feature type="region of interest" description="Disordered" evidence="1">
    <location>
        <begin position="22"/>
        <end position="44"/>
    </location>
</feature>
<reference evidence="3" key="1">
    <citation type="submission" date="2023-07" db="EMBL/GenBank/DDBJ databases">
        <title>30 novel species of actinomycetes from the DSMZ collection.</title>
        <authorList>
            <person name="Nouioui I."/>
        </authorList>
    </citation>
    <scope>NUCLEOTIDE SEQUENCE [LARGE SCALE GENOMIC DNA]</scope>
    <source>
        <strain evidence="3">DSM 44915</strain>
    </source>
</reference>